<dbReference type="InterPro" id="IPR023296">
    <property type="entry name" value="Glyco_hydro_beta-prop_sf"/>
</dbReference>
<dbReference type="CDD" id="cd08992">
    <property type="entry name" value="GH117"/>
    <property type="match status" value="1"/>
</dbReference>
<dbReference type="InterPro" id="IPR050727">
    <property type="entry name" value="GH43_arabinanases"/>
</dbReference>
<feature type="compositionally biased region" description="Low complexity" evidence="1">
    <location>
        <begin position="61"/>
        <end position="77"/>
    </location>
</feature>
<dbReference type="AlphaFoldDB" id="A0A5B1CKL3"/>
<evidence type="ECO:0000313" key="2">
    <source>
        <dbReference type="EMBL" id="KAA1261096.1"/>
    </source>
</evidence>
<dbReference type="Gene3D" id="2.115.10.20">
    <property type="entry name" value="Glycosyl hydrolase domain, family 43"/>
    <property type="match status" value="1"/>
</dbReference>
<dbReference type="GO" id="GO:0016787">
    <property type="term" value="F:hydrolase activity"/>
    <property type="evidence" value="ECO:0007669"/>
    <property type="project" value="UniProtKB-KW"/>
</dbReference>
<protein>
    <submittedName>
        <fullName evidence="2">Glycosyl hydrolases family 43</fullName>
    </submittedName>
</protein>
<dbReference type="PANTHER" id="PTHR43301">
    <property type="entry name" value="ARABINAN ENDO-1,5-ALPHA-L-ARABINOSIDASE"/>
    <property type="match status" value="1"/>
</dbReference>
<comment type="caution">
    <text evidence="2">The sequence shown here is derived from an EMBL/GenBank/DDBJ whole genome shotgun (WGS) entry which is preliminary data.</text>
</comment>
<reference evidence="2 3" key="1">
    <citation type="submission" date="2019-08" db="EMBL/GenBank/DDBJ databases">
        <title>Deep-cultivation of Planctomycetes and their phenomic and genomic characterization uncovers novel biology.</title>
        <authorList>
            <person name="Wiegand S."/>
            <person name="Jogler M."/>
            <person name="Boedeker C."/>
            <person name="Pinto D."/>
            <person name="Vollmers J."/>
            <person name="Rivas-Marin E."/>
            <person name="Kohn T."/>
            <person name="Peeters S.H."/>
            <person name="Heuer A."/>
            <person name="Rast P."/>
            <person name="Oberbeckmann S."/>
            <person name="Bunk B."/>
            <person name="Jeske O."/>
            <person name="Meyerdierks A."/>
            <person name="Storesund J.E."/>
            <person name="Kallscheuer N."/>
            <person name="Luecker S."/>
            <person name="Lage O.M."/>
            <person name="Pohl T."/>
            <person name="Merkel B.J."/>
            <person name="Hornburger P."/>
            <person name="Mueller R.-W."/>
            <person name="Bruemmer F."/>
            <person name="Labrenz M."/>
            <person name="Spormann A.M."/>
            <person name="Op Den Camp H."/>
            <person name="Overmann J."/>
            <person name="Amann R."/>
            <person name="Jetten M.S.M."/>
            <person name="Mascher T."/>
            <person name="Medema M.H."/>
            <person name="Devos D.P."/>
            <person name="Kaster A.-K."/>
            <person name="Ovreas L."/>
            <person name="Rohde M."/>
            <person name="Galperin M.Y."/>
            <person name="Jogler C."/>
        </authorList>
    </citation>
    <scope>NUCLEOTIDE SEQUENCE [LARGE SCALE GENOMIC DNA]</scope>
    <source>
        <strain evidence="2 3">LF1</strain>
    </source>
</reference>
<keyword evidence="3" id="KW-1185">Reference proteome</keyword>
<organism evidence="2 3">
    <name type="scientific">Rubripirellula obstinata</name>
    <dbReference type="NCBI Taxonomy" id="406547"/>
    <lineage>
        <taxon>Bacteria</taxon>
        <taxon>Pseudomonadati</taxon>
        <taxon>Planctomycetota</taxon>
        <taxon>Planctomycetia</taxon>
        <taxon>Pirellulales</taxon>
        <taxon>Pirellulaceae</taxon>
        <taxon>Rubripirellula</taxon>
    </lineage>
</organism>
<feature type="region of interest" description="Disordered" evidence="1">
    <location>
        <begin position="61"/>
        <end position="96"/>
    </location>
</feature>
<dbReference type="SUPFAM" id="SSF75005">
    <property type="entry name" value="Arabinanase/levansucrase/invertase"/>
    <property type="match status" value="1"/>
</dbReference>
<gene>
    <name evidence="2" type="ORF">LF1_36400</name>
</gene>
<proteinExistence type="predicted"/>
<sequence>MLTISILASASLTSESYRFNAATACGRRIAYEQQRTGMKFAIVFLVLATFFSLHACEAEPPQAKAAPETAPKTTPQAVPEATSPGFPFVLPKQKPDRPMSAAMERNYTAYLAPRPEDNELYSLFKYTQLNGFDYNDHDGTISRRDPSKVILANGKYYVWYTHRHTPVPPQGPQKCTDTIPSSDWDLADIWYATSEDGFNWTEQGVAIPRPSKPQVGWRSVTTTDILFWKGKYYLYYQGFMEASGTRGDDCPVAVSYADSPDGPWTPHNKIVIPNGAPGDWDQYSIHDPYPLVHNDKIYLYYKSDSDGDPDLVRMQGLAIADDPLGPFEKHPLNPVLSSGHETSLFPFQDGIAAMVHGDGNEHNTIQFAKDGVNFEIASMVQLMPIAAGPYVPDAFTNTTDGRGITWGISHFNNYTQWSQNHAVLARFDCDLSQDVHDSDMKRHRAFIKHDVYFKQGLNHEQRKRIEDANLE</sequence>
<name>A0A5B1CKL3_9BACT</name>
<dbReference type="Proteomes" id="UP000322699">
    <property type="component" value="Unassembled WGS sequence"/>
</dbReference>
<dbReference type="EMBL" id="VRLW01000001">
    <property type="protein sequence ID" value="KAA1261096.1"/>
    <property type="molecule type" value="Genomic_DNA"/>
</dbReference>
<evidence type="ECO:0000313" key="3">
    <source>
        <dbReference type="Proteomes" id="UP000322699"/>
    </source>
</evidence>
<accession>A0A5B1CKL3</accession>
<evidence type="ECO:0000256" key="1">
    <source>
        <dbReference type="SAM" id="MobiDB-lite"/>
    </source>
</evidence>
<keyword evidence="2" id="KW-0378">Hydrolase</keyword>
<dbReference type="PANTHER" id="PTHR43301:SF3">
    <property type="entry name" value="ARABINAN ENDO-1,5-ALPHA-L-ARABINOSIDASE A-RELATED"/>
    <property type="match status" value="1"/>
</dbReference>